<dbReference type="GO" id="GO:0009253">
    <property type="term" value="P:peptidoglycan catabolic process"/>
    <property type="evidence" value="ECO:0007669"/>
    <property type="project" value="TreeGrafter"/>
</dbReference>
<feature type="active site" evidence="1">
    <location>
        <position position="113"/>
    </location>
</feature>
<keyword evidence="4" id="KW-0328">Glycosyltransferase</keyword>
<keyword evidence="4" id="KW-0808">Transferase</keyword>
<dbReference type="CDD" id="cd13399">
    <property type="entry name" value="Slt35-like"/>
    <property type="match status" value="1"/>
</dbReference>
<reference evidence="4 5" key="1">
    <citation type="submission" date="2011-01" db="EMBL/GenBank/DDBJ databases">
        <authorList>
            <person name="Weinstock G."/>
            <person name="Sodergren E."/>
            <person name="Clifton S."/>
            <person name="Fulton L."/>
            <person name="Fulton B."/>
            <person name="Courtney L."/>
            <person name="Fronick C."/>
            <person name="Harrison M."/>
            <person name="Strong C."/>
            <person name="Farmer C."/>
            <person name="Delahaunty K."/>
            <person name="Markovic C."/>
            <person name="Hall O."/>
            <person name="Minx P."/>
            <person name="Tomlinson C."/>
            <person name="Mitreva M."/>
            <person name="Hou S."/>
            <person name="Chen J."/>
            <person name="Wollam A."/>
            <person name="Pepin K.H."/>
            <person name="Johnson M."/>
            <person name="Bhonagiri V."/>
            <person name="Zhang X."/>
            <person name="Suruliraj S."/>
            <person name="Warren W."/>
            <person name="Chinwalla A."/>
            <person name="Mardis E.R."/>
            <person name="Wilson R.K."/>
        </authorList>
    </citation>
    <scope>NUCLEOTIDE SEQUENCE [LARGE SCALE GENOMIC DNA]</scope>
    <source>
        <strain evidence="5">DSM 22608 / JCM 16073 / KCTC 15190 / YIT 12066</strain>
    </source>
</reference>
<evidence type="ECO:0000256" key="2">
    <source>
        <dbReference type="SAM" id="SignalP"/>
    </source>
</evidence>
<dbReference type="Proteomes" id="UP000018458">
    <property type="component" value="Unassembled WGS sequence"/>
</dbReference>
<evidence type="ECO:0000256" key="1">
    <source>
        <dbReference type="PIRSR" id="PIRSR611757-1"/>
    </source>
</evidence>
<organism evidence="4 5">
    <name type="scientific">Succinatimonas hippei (strain DSM 22608 / JCM 16073 / KCTC 15190 / YIT 12066)</name>
    <dbReference type="NCBI Taxonomy" id="762983"/>
    <lineage>
        <taxon>Bacteria</taxon>
        <taxon>Pseudomonadati</taxon>
        <taxon>Pseudomonadota</taxon>
        <taxon>Gammaproteobacteria</taxon>
        <taxon>Aeromonadales</taxon>
        <taxon>Succinivibrionaceae</taxon>
        <taxon>Succinatimonas</taxon>
    </lineage>
</organism>
<dbReference type="PANTHER" id="PTHR30163:SF9">
    <property type="entry name" value="MEMBRANE-BOUND LYTIC MUREIN TRANSGLYCOSYLASE B"/>
    <property type="match status" value="1"/>
</dbReference>
<keyword evidence="5" id="KW-1185">Reference proteome</keyword>
<dbReference type="InterPro" id="IPR031304">
    <property type="entry name" value="SLT_2"/>
</dbReference>
<dbReference type="InterPro" id="IPR011757">
    <property type="entry name" value="Lytic_transglycosylase_MltB"/>
</dbReference>
<feature type="signal peptide" evidence="2">
    <location>
        <begin position="1"/>
        <end position="22"/>
    </location>
</feature>
<sequence length="331" mass="37853">MFKNKLSVFLLCMALPWCTAYSADLNELSKHSGVSVKRLEQAISLAQFQPKIIETMTRPYESKQWWEYRNLFITKSRVNAGVDFYFKHEDTLKNAEAKTGVPPEIVCAIIGVETFYGKNMGNWSVLDALYTLGFKYPPREKYFSKEFANFVALADRENWDLKSVLGSYAGAMGMGQFMPSSYLSYAVDFDNDGKINLFNDIEDAIGSVANYFKAHGWDQGHGIFYPALAKKDPTELMKKEWNLTAGEMYENGISTKVNIPADEKVRLFKFELKDNKLGFGVGLHNFNVIMKYNKSPLYARAVYELSVFIRAEHDKRLLERGIKVKPHSRIP</sequence>
<name>E8LHJ8_SUCHY</name>
<dbReference type="Gene3D" id="1.10.8.350">
    <property type="entry name" value="Bacterial muramidase"/>
    <property type="match status" value="1"/>
</dbReference>
<feature type="domain" description="Transglycosylase SLT" evidence="3">
    <location>
        <begin position="22"/>
        <end position="306"/>
    </location>
</feature>
<dbReference type="eggNOG" id="COG2951">
    <property type="taxonomic scope" value="Bacteria"/>
</dbReference>
<dbReference type="InterPro" id="IPR023346">
    <property type="entry name" value="Lysozyme-like_dom_sf"/>
</dbReference>
<dbReference type="NCBIfam" id="TIGR02282">
    <property type="entry name" value="MltB"/>
    <property type="match status" value="1"/>
</dbReference>
<evidence type="ECO:0000313" key="4">
    <source>
        <dbReference type="EMBL" id="EFY08017.1"/>
    </source>
</evidence>
<gene>
    <name evidence="4" type="primary">mltB</name>
    <name evidence="4" type="ORF">HMPREF9444_00171</name>
</gene>
<dbReference type="Pfam" id="PF13406">
    <property type="entry name" value="SLT_2"/>
    <property type="match status" value="1"/>
</dbReference>
<accession>E8LHJ8</accession>
<dbReference type="RefSeq" id="WP_009142398.1">
    <property type="nucleotide sequence ID" value="NZ_GL830945.1"/>
</dbReference>
<protein>
    <submittedName>
        <fullName evidence="4">Lytic murein transglycosylase B</fullName>
        <ecNumber evidence="4">2.4.-.-</ecNumber>
    </submittedName>
</protein>
<dbReference type="OrthoDB" id="9772911at2"/>
<dbReference type="STRING" id="762983.HMPREF9444_00171"/>
<dbReference type="HOGENOM" id="CLU_035402_1_1_6"/>
<keyword evidence="2" id="KW-0732">Signal</keyword>
<proteinExistence type="predicted"/>
<comment type="caution">
    <text evidence="4">The sequence shown here is derived from an EMBL/GenBank/DDBJ whole genome shotgun (WGS) entry which is preliminary data.</text>
</comment>
<dbReference type="GO" id="GO:0016757">
    <property type="term" value="F:glycosyltransferase activity"/>
    <property type="evidence" value="ECO:0007669"/>
    <property type="project" value="UniProtKB-KW"/>
</dbReference>
<dbReference type="Gene3D" id="1.10.530.10">
    <property type="match status" value="1"/>
</dbReference>
<evidence type="ECO:0000259" key="3">
    <source>
        <dbReference type="Pfam" id="PF13406"/>
    </source>
</evidence>
<dbReference type="FunFam" id="1.10.8.350:FF:000001">
    <property type="entry name" value="Lytic murein transglycosylase B"/>
    <property type="match status" value="1"/>
</dbReference>
<dbReference type="GO" id="GO:0008933">
    <property type="term" value="F:peptidoglycan lytic transglycosylase activity"/>
    <property type="evidence" value="ECO:0007669"/>
    <property type="project" value="TreeGrafter"/>
</dbReference>
<feature type="chain" id="PRO_5003223998" evidence="2">
    <location>
        <begin position="23"/>
        <end position="331"/>
    </location>
</feature>
<dbReference type="AlphaFoldDB" id="E8LHJ8"/>
<dbReference type="EC" id="2.4.-.-" evidence="4"/>
<dbReference type="EMBL" id="AEVO01000007">
    <property type="protein sequence ID" value="EFY08017.1"/>
    <property type="molecule type" value="Genomic_DNA"/>
</dbReference>
<dbReference type="InterPro" id="IPR043426">
    <property type="entry name" value="MltB-like"/>
</dbReference>
<dbReference type="PANTHER" id="PTHR30163">
    <property type="entry name" value="MEMBRANE-BOUND LYTIC MUREIN TRANSGLYCOSYLASE B"/>
    <property type="match status" value="1"/>
</dbReference>
<evidence type="ECO:0000313" key="5">
    <source>
        <dbReference type="Proteomes" id="UP000018458"/>
    </source>
</evidence>
<dbReference type="SUPFAM" id="SSF53955">
    <property type="entry name" value="Lysozyme-like"/>
    <property type="match status" value="1"/>
</dbReference>